<dbReference type="AlphaFoldDB" id="A0A382PLP4"/>
<accession>A0A382PLP4</accession>
<dbReference type="EMBL" id="UINC01107473">
    <property type="protein sequence ID" value="SVC72871.1"/>
    <property type="molecule type" value="Genomic_DNA"/>
</dbReference>
<gene>
    <name evidence="1" type="ORF">METZ01_LOCUS325725</name>
</gene>
<organism evidence="1">
    <name type="scientific">marine metagenome</name>
    <dbReference type="NCBI Taxonomy" id="408172"/>
    <lineage>
        <taxon>unclassified sequences</taxon>
        <taxon>metagenomes</taxon>
        <taxon>ecological metagenomes</taxon>
    </lineage>
</organism>
<feature type="non-terminal residue" evidence="1">
    <location>
        <position position="75"/>
    </location>
</feature>
<reference evidence="1" key="1">
    <citation type="submission" date="2018-05" db="EMBL/GenBank/DDBJ databases">
        <authorList>
            <person name="Lanie J.A."/>
            <person name="Ng W.-L."/>
            <person name="Kazmierczak K.M."/>
            <person name="Andrzejewski T.M."/>
            <person name="Davidsen T.M."/>
            <person name="Wayne K.J."/>
            <person name="Tettelin H."/>
            <person name="Glass J.I."/>
            <person name="Rusch D."/>
            <person name="Podicherti R."/>
            <person name="Tsui H.-C.T."/>
            <person name="Winkler M.E."/>
        </authorList>
    </citation>
    <scope>NUCLEOTIDE SEQUENCE</scope>
</reference>
<evidence type="ECO:0000313" key="1">
    <source>
        <dbReference type="EMBL" id="SVC72871.1"/>
    </source>
</evidence>
<proteinExistence type="predicted"/>
<name>A0A382PLP4_9ZZZZ</name>
<sequence>MHAIRVSHGIGFITKIQQGAGDAPCYIEESEVPNLLCGFVEAVGQLGGEFIQHAWIIPIQFNELSISQFCNFTIC</sequence>
<protein>
    <submittedName>
        <fullName evidence="1">Uncharacterized protein</fullName>
    </submittedName>
</protein>